<reference evidence="2 3" key="1">
    <citation type="submission" date="2019-07" db="EMBL/GenBank/DDBJ databases">
        <authorList>
            <person name="Zhao L.H."/>
        </authorList>
    </citation>
    <scope>NUCLEOTIDE SEQUENCE [LARGE SCALE GENOMIC DNA]</scope>
    <source>
        <strain evidence="2 3">Co35</strain>
    </source>
</reference>
<feature type="transmembrane region" description="Helical" evidence="1">
    <location>
        <begin position="246"/>
        <end position="265"/>
    </location>
</feature>
<feature type="transmembrane region" description="Helical" evidence="1">
    <location>
        <begin position="128"/>
        <end position="149"/>
    </location>
</feature>
<evidence type="ECO:0000313" key="2">
    <source>
        <dbReference type="EMBL" id="TSD68309.1"/>
    </source>
</evidence>
<dbReference type="InterPro" id="IPR045931">
    <property type="entry name" value="DUF6350"/>
</dbReference>
<feature type="transmembrane region" description="Helical" evidence="1">
    <location>
        <begin position="212"/>
        <end position="234"/>
    </location>
</feature>
<feature type="transmembrane region" description="Helical" evidence="1">
    <location>
        <begin position="69"/>
        <end position="87"/>
    </location>
</feature>
<dbReference type="EMBL" id="VLNT01000001">
    <property type="protein sequence ID" value="TSD68309.1"/>
    <property type="molecule type" value="Genomic_DNA"/>
</dbReference>
<comment type="caution">
    <text evidence="2">The sequence shown here is derived from an EMBL/GenBank/DDBJ whole genome shotgun (WGS) entry which is preliminary data.</text>
</comment>
<feature type="transmembrane region" description="Helical" evidence="1">
    <location>
        <begin position="14"/>
        <end position="36"/>
    </location>
</feature>
<feature type="transmembrane region" description="Helical" evidence="1">
    <location>
        <begin position="170"/>
        <end position="192"/>
    </location>
</feature>
<gene>
    <name evidence="2" type="ORF">FNM00_01565</name>
</gene>
<feature type="transmembrane region" description="Helical" evidence="1">
    <location>
        <begin position="343"/>
        <end position="364"/>
    </location>
</feature>
<feature type="transmembrane region" description="Helical" evidence="1">
    <location>
        <begin position="306"/>
        <end position="331"/>
    </location>
</feature>
<protein>
    <submittedName>
        <fullName evidence="2">Uncharacterized protein</fullName>
    </submittedName>
</protein>
<dbReference type="Proteomes" id="UP000316988">
    <property type="component" value="Unassembled WGS sequence"/>
</dbReference>
<keyword evidence="3" id="KW-1185">Reference proteome</keyword>
<sequence length="375" mass="36553">MPDRMRAADSWRPALLTAAAAVAIPVIAAILVVAAVTQDAGWATLRAGVRVWLVAIGAGLHIGETSISLVPLGGVLAAGAIAAAVAARQAHRDTPDAVVFGAVAGAGAGVLAATLSAATSVGSIGTSFVRAAFGAFVVVGVSAAIAVAIRVPGSFRLPAWSAPMLPAVRAGIRAGALILGYAATLVAVLAAFQVRRAGDLWAALDPGIGGGVALALVSLMSLPTIVAWASAALIGPGFALGTDTSVSMTGVDVAALPAFPPLAVIPSPGPFPDLVVVLMVVPVLLAGCAGWRWVAVPADTSLWTRVALGAGAGAVAGVIVGLVAATGRGAVGPGLLADVGPPILSTAGIAIVSWALAGAIGGALGHYRGLRADQE</sequence>
<accession>A0A554SPX4</accession>
<organism evidence="2 3">
    <name type="scientific">Aeromicrobium piscarium</name>
    <dbReference type="NCBI Taxonomy" id="2590901"/>
    <lineage>
        <taxon>Bacteria</taxon>
        <taxon>Bacillati</taxon>
        <taxon>Actinomycetota</taxon>
        <taxon>Actinomycetes</taxon>
        <taxon>Propionibacteriales</taxon>
        <taxon>Nocardioidaceae</taxon>
        <taxon>Aeromicrobium</taxon>
    </lineage>
</organism>
<proteinExistence type="predicted"/>
<feature type="transmembrane region" description="Helical" evidence="1">
    <location>
        <begin position="271"/>
        <end position="294"/>
    </location>
</feature>
<evidence type="ECO:0000313" key="3">
    <source>
        <dbReference type="Proteomes" id="UP000316988"/>
    </source>
</evidence>
<keyword evidence="1" id="KW-1133">Transmembrane helix</keyword>
<keyword evidence="1" id="KW-0472">Membrane</keyword>
<dbReference type="AlphaFoldDB" id="A0A554SPX4"/>
<dbReference type="OrthoDB" id="3742900at2"/>
<dbReference type="RefSeq" id="WP_143911257.1">
    <property type="nucleotide sequence ID" value="NZ_VLNT01000001.1"/>
</dbReference>
<name>A0A554SPX4_9ACTN</name>
<dbReference type="Pfam" id="PF19877">
    <property type="entry name" value="DUF6350"/>
    <property type="match status" value="1"/>
</dbReference>
<keyword evidence="1" id="KW-0812">Transmembrane</keyword>
<feature type="transmembrane region" description="Helical" evidence="1">
    <location>
        <begin position="99"/>
        <end position="122"/>
    </location>
</feature>
<evidence type="ECO:0000256" key="1">
    <source>
        <dbReference type="SAM" id="Phobius"/>
    </source>
</evidence>